<organism evidence="3 4">
    <name type="scientific">Roseobacter ponti</name>
    <dbReference type="NCBI Taxonomy" id="1891787"/>
    <lineage>
        <taxon>Bacteria</taxon>
        <taxon>Pseudomonadati</taxon>
        <taxon>Pseudomonadota</taxon>
        <taxon>Alphaproteobacteria</taxon>
        <taxon>Rhodobacterales</taxon>
        <taxon>Roseobacteraceae</taxon>
        <taxon>Roseobacter</taxon>
    </lineage>
</organism>
<evidence type="ECO:0000313" key="3">
    <source>
        <dbReference type="EMBL" id="QJF52512.1"/>
    </source>
</evidence>
<evidence type="ECO:0000256" key="1">
    <source>
        <dbReference type="SAM" id="Coils"/>
    </source>
</evidence>
<dbReference type="Proteomes" id="UP000503308">
    <property type="component" value="Chromosome"/>
</dbReference>
<name>A0A858SXE6_9RHOB</name>
<keyword evidence="2" id="KW-1133">Transmembrane helix</keyword>
<dbReference type="Gene3D" id="1.10.287.470">
    <property type="entry name" value="Helix hairpin bin"/>
    <property type="match status" value="1"/>
</dbReference>
<sequence length="412" mass="44939">MLELIICSLVTILPDYLLRRKFQDKRWGREINFFTVWYELRWGITLCAMLTISLITVVFYYHPQTKNVSSYFRTVTILSESAGRVAEVYVENNSEVSAGDRIFRLDSTRQEAALETAMRQIEEVDASLALAQSDRAAAEAAVDQAQAALTQTTDDLERQRSLFERGSSAVSERDVEILENERDVRQGALDAAYAGIDAVEANITVLLPARRASAEAALEQAEVELDKMTVYAGTDAVVEQFALQVGDIVNPILRPAGILVPRGSGSGRFQAGFSQISTQVVKPGGVAEITCISKPFTIIPMVITGVQDVIAAGQIRPSDRLVDPQNQGAPGSVTVFMEPIYPGQTDDIPPGSRCVANAYTSFHAQLEDPDTDLGFLTRVSMHVVDTVGLVHAAGLRIQSLLLPLQTLVLTGH</sequence>
<evidence type="ECO:0000313" key="4">
    <source>
        <dbReference type="Proteomes" id="UP000503308"/>
    </source>
</evidence>
<reference evidence="3 4" key="1">
    <citation type="submission" date="2020-02" db="EMBL/GenBank/DDBJ databases">
        <title>Genome sequence of Roseobacter ponti.</title>
        <authorList>
            <person name="Hollensteiner J."/>
            <person name="Schneider D."/>
            <person name="Poehlein A."/>
            <person name="Daniel R."/>
        </authorList>
    </citation>
    <scope>NUCLEOTIDE SEQUENCE [LARGE SCALE GENOMIC DNA]</scope>
    <source>
        <strain evidence="3 4">DSM 106830</strain>
    </source>
</reference>
<keyword evidence="2" id="KW-0812">Transmembrane</keyword>
<dbReference type="Gene3D" id="2.40.50.100">
    <property type="match status" value="1"/>
</dbReference>
<dbReference type="PANTHER" id="PTHR30367">
    <property type="entry name" value="P-HYDROXYBENZOIC ACID EFFLUX PUMP SUBUNIT AAEA-RELATED"/>
    <property type="match status" value="1"/>
</dbReference>
<proteinExistence type="predicted"/>
<dbReference type="PANTHER" id="PTHR30367:SF12">
    <property type="entry name" value="P-HYDROXYBENZOIC ACID EFFLUX PUMP SUBUNIT AAEA"/>
    <property type="match status" value="1"/>
</dbReference>
<feature type="transmembrane region" description="Helical" evidence="2">
    <location>
        <begin position="43"/>
        <end position="61"/>
    </location>
</feature>
<feature type="coiled-coil region" evidence="1">
    <location>
        <begin position="114"/>
        <end position="155"/>
    </location>
</feature>
<dbReference type="EMBL" id="CP048788">
    <property type="protein sequence ID" value="QJF52512.1"/>
    <property type="molecule type" value="Genomic_DNA"/>
</dbReference>
<dbReference type="RefSeq" id="WP_169641732.1">
    <property type="nucleotide sequence ID" value="NZ_CP048788.1"/>
</dbReference>
<dbReference type="InterPro" id="IPR050393">
    <property type="entry name" value="MFP_Efflux_Pump"/>
</dbReference>
<gene>
    <name evidence="3" type="ORF">G3256_15695</name>
</gene>
<accession>A0A858SXE6</accession>
<keyword evidence="4" id="KW-1185">Reference proteome</keyword>
<protein>
    <submittedName>
        <fullName evidence="3">HlyD family secretion protein</fullName>
    </submittedName>
</protein>
<dbReference type="KEGG" id="rpon:G3256_15695"/>
<evidence type="ECO:0000256" key="2">
    <source>
        <dbReference type="SAM" id="Phobius"/>
    </source>
</evidence>
<keyword evidence="2" id="KW-0472">Membrane</keyword>
<keyword evidence="1" id="KW-0175">Coiled coil</keyword>
<dbReference type="AlphaFoldDB" id="A0A858SXE6"/>